<feature type="compositionally biased region" description="Basic and acidic residues" evidence="5">
    <location>
        <begin position="135"/>
        <end position="166"/>
    </location>
</feature>
<dbReference type="Gramene" id="OIV99181">
    <property type="protein sequence ID" value="OIV99181"/>
    <property type="gene ID" value="TanjilG_19677"/>
</dbReference>
<feature type="compositionally biased region" description="Polar residues" evidence="5">
    <location>
        <begin position="102"/>
        <end position="116"/>
    </location>
</feature>
<keyword evidence="1" id="KW-0805">Transcription regulation</keyword>
<keyword evidence="2 4" id="KW-0103">Bromodomain</keyword>
<keyword evidence="9" id="KW-1185">Reference proteome</keyword>
<dbReference type="Gene3D" id="1.20.1270.220">
    <property type="match status" value="1"/>
</dbReference>
<dbReference type="PROSITE" id="PS51525">
    <property type="entry name" value="NET"/>
    <property type="match status" value="1"/>
</dbReference>
<dbReference type="Proteomes" id="UP000188354">
    <property type="component" value="Chromosome LG13"/>
</dbReference>
<feature type="compositionally biased region" description="Basic and acidic residues" evidence="5">
    <location>
        <begin position="865"/>
        <end position="880"/>
    </location>
</feature>
<feature type="compositionally biased region" description="Basic and acidic residues" evidence="5">
    <location>
        <begin position="652"/>
        <end position="709"/>
    </location>
</feature>
<evidence type="ECO:0000256" key="4">
    <source>
        <dbReference type="PROSITE-ProRule" id="PRU00035"/>
    </source>
</evidence>
<feature type="region of interest" description="Disordered" evidence="5">
    <location>
        <begin position="865"/>
        <end position="896"/>
    </location>
</feature>
<dbReference type="SMART" id="SM00297">
    <property type="entry name" value="BROMO"/>
    <property type="match status" value="1"/>
</dbReference>
<feature type="region of interest" description="Disordered" evidence="5">
    <location>
        <begin position="371"/>
        <end position="413"/>
    </location>
</feature>
<evidence type="ECO:0000259" key="7">
    <source>
        <dbReference type="PROSITE" id="PS51525"/>
    </source>
</evidence>
<feature type="compositionally biased region" description="Low complexity" evidence="5">
    <location>
        <begin position="1422"/>
        <end position="1449"/>
    </location>
</feature>
<reference evidence="8 9" key="1">
    <citation type="journal article" date="2017" name="Plant Biotechnol. J.">
        <title>A comprehensive draft genome sequence for lupin (Lupinus angustifolius), an emerging health food: insights into plant-microbe interactions and legume evolution.</title>
        <authorList>
            <person name="Hane J.K."/>
            <person name="Ming Y."/>
            <person name="Kamphuis L.G."/>
            <person name="Nelson M.N."/>
            <person name="Garg G."/>
            <person name="Atkins C.A."/>
            <person name="Bayer P.E."/>
            <person name="Bravo A."/>
            <person name="Bringans S."/>
            <person name="Cannon S."/>
            <person name="Edwards D."/>
            <person name="Foley R."/>
            <person name="Gao L.L."/>
            <person name="Harrison M.J."/>
            <person name="Huang W."/>
            <person name="Hurgobin B."/>
            <person name="Li S."/>
            <person name="Liu C.W."/>
            <person name="McGrath A."/>
            <person name="Morahan G."/>
            <person name="Murray J."/>
            <person name="Weller J."/>
            <person name="Jian J."/>
            <person name="Singh K.B."/>
        </authorList>
    </citation>
    <scope>NUCLEOTIDE SEQUENCE [LARGE SCALE GENOMIC DNA]</scope>
    <source>
        <strain evidence="9">cv. Tanjil</strain>
        <tissue evidence="8">Whole plant</tissue>
    </source>
</reference>
<evidence type="ECO:0000313" key="8">
    <source>
        <dbReference type="EMBL" id="OIV99181.1"/>
    </source>
</evidence>
<accession>A0A1J7GFP7</accession>
<evidence type="ECO:0000256" key="5">
    <source>
        <dbReference type="SAM" id="MobiDB-lite"/>
    </source>
</evidence>
<feature type="compositionally biased region" description="Basic and acidic residues" evidence="5">
    <location>
        <begin position="1285"/>
        <end position="1294"/>
    </location>
</feature>
<dbReference type="STRING" id="3871.A0A1J7GFP7"/>
<dbReference type="InterPro" id="IPR027353">
    <property type="entry name" value="NET_dom"/>
</dbReference>
<evidence type="ECO:0000256" key="2">
    <source>
        <dbReference type="ARBA" id="ARBA00023117"/>
    </source>
</evidence>
<dbReference type="SUPFAM" id="SSF47370">
    <property type="entry name" value="Bromodomain"/>
    <property type="match status" value="1"/>
</dbReference>
<dbReference type="Gene3D" id="1.20.920.10">
    <property type="entry name" value="Bromodomain-like"/>
    <property type="match status" value="1"/>
</dbReference>
<feature type="region of interest" description="Disordered" evidence="5">
    <location>
        <begin position="322"/>
        <end position="353"/>
    </location>
</feature>
<dbReference type="PRINTS" id="PR00503">
    <property type="entry name" value="BROMODOMAIN"/>
</dbReference>
<protein>
    <recommendedName>
        <fullName evidence="10">Bromo domain-containing protein</fullName>
    </recommendedName>
</protein>
<dbReference type="Pfam" id="PF00439">
    <property type="entry name" value="Bromodomain"/>
    <property type="match status" value="1"/>
</dbReference>
<evidence type="ECO:0000259" key="6">
    <source>
        <dbReference type="PROSITE" id="PS50014"/>
    </source>
</evidence>
<feature type="compositionally biased region" description="Basic and acidic residues" evidence="5">
    <location>
        <begin position="322"/>
        <end position="337"/>
    </location>
</feature>
<name>A0A1J7GFP7_LUPAN</name>
<feature type="domain" description="Bromo" evidence="6">
    <location>
        <begin position="1126"/>
        <end position="1198"/>
    </location>
</feature>
<proteinExistence type="predicted"/>
<dbReference type="InterPro" id="IPR036427">
    <property type="entry name" value="Bromodomain-like_sf"/>
</dbReference>
<feature type="compositionally biased region" description="Basic and acidic residues" evidence="5">
    <location>
        <begin position="932"/>
        <end position="944"/>
    </location>
</feature>
<dbReference type="PANTHER" id="PTHR45926">
    <property type="entry name" value="OSJNBA0053K19.4 PROTEIN"/>
    <property type="match status" value="1"/>
</dbReference>
<organism evidence="8 9">
    <name type="scientific">Lupinus angustifolius</name>
    <name type="common">Narrow-leaved blue lupine</name>
    <dbReference type="NCBI Taxonomy" id="3871"/>
    <lineage>
        <taxon>Eukaryota</taxon>
        <taxon>Viridiplantae</taxon>
        <taxon>Streptophyta</taxon>
        <taxon>Embryophyta</taxon>
        <taxon>Tracheophyta</taxon>
        <taxon>Spermatophyta</taxon>
        <taxon>Magnoliopsida</taxon>
        <taxon>eudicotyledons</taxon>
        <taxon>Gunneridae</taxon>
        <taxon>Pentapetalae</taxon>
        <taxon>rosids</taxon>
        <taxon>fabids</taxon>
        <taxon>Fabales</taxon>
        <taxon>Fabaceae</taxon>
        <taxon>Papilionoideae</taxon>
        <taxon>50 kb inversion clade</taxon>
        <taxon>genistoids sensu lato</taxon>
        <taxon>core genistoids</taxon>
        <taxon>Genisteae</taxon>
        <taxon>Lupinus</taxon>
    </lineage>
</organism>
<feature type="compositionally biased region" description="Polar residues" evidence="5">
    <location>
        <begin position="1411"/>
        <end position="1421"/>
    </location>
</feature>
<feature type="region of interest" description="Disordered" evidence="5">
    <location>
        <begin position="61"/>
        <end position="116"/>
    </location>
</feature>
<sequence length="1508" mass="165938">MASGHIVGGDDGDRERKRFLEGKVYTRRRFKSTKKDPTIVNTVTPATATAENDSATIAATSITANNSDNNSPVKCRNPDEAKSDTKVISAAALPVAVPEDGNPSQPQGNSPEDRNSAQIQVNSGVDENLTQKQVCSREDENVTQKQVCSREDENLAQKQVNSREDENMAQLPVNSTSVDVGSAQPQADSMLEDVNSIQPEVETTLEDVNSAKLQVDSTLEDWNSSQPRVNSTLVNDSSAQPQVDSALEEVSLARPVESSTLNGGNLVELPVDSILQDGNLAQPQVDSTLKDVNLAQPELITSLEDQISAQPVVLLVSDDLCSRQQDDEPSSPDHRQDAVPMIHDLPSGNGAVELQQDDDRTSIPSLQQEMIPSTQDLPSGNGDVEPQQDDSRHSSHSHHLDMIPSTQVLPSGNGAVEPRMEDRIKINLTSKSKQEMQELRWKLEGELNIVRSLVKRIEMKQGQVDRYGNLIGKGRVAIRAHSEVASAGVPRESTRPLHHLNLSMLENSHAVNESGLCMASGHIVGGDDGDRERKRFLEGKVYTRRRFKSTKKDPTIVNTVTPATATAENDSATIAATSITANNSDNNSPVKCRNPDEAKSDTKVISAAALPVAVPEDGNPSQPQGNSPEDRNSAQIQVNSGVDENLTQKQVCSREDENVTQKQVCSREDENVTQKQVCSREDENVTQKQVCSREDENLAQKQVNSREDENMAQLPVNSTSVDVGSAQPQADSMLEDVNSIQPEVETTLEDVNSAKLQVDSTLEDWNSSQPRVNSTLVNDSSAQPQVDSALEEVSLARPVESSTLNGGNLVELPVDSILQDGNLAQPQVDSTLKDVNLAQPELITSLEDQISAQPVVLLVSDDLCSRQQDDEPSSPDHRQDAVPMIHDLPSGNGAVELQQDDDRTSIPSLQQEMIPSTQDLPSGNGDVEPQQDDSRHSSHSHHLDMIPSTQVLPSGNGAVEPRMEDRIKINLTSKSKQEMQELRWKLEGELNIVRSLVKRIEMKQGQVDRYGNLIGKGRVAIRAHSEVASAGVPRESTRPLHHLNLSMLENSHAVNESVEREKRMPKANQFYHNSEFLLAKDKFPPVESNKKSKLHWKKQSGGEMAHGHWMGSKFFKSCSSLLEKLMKHKHGWVFNAPVDVEGLGLHDYFTIVTHPMDLGTVKSRLSKNWYKSPKEFAEDVRLTFRNAMTYNPKGHDVHVMAEQLSKIFEDRWAIIESDYNREMRYGIDYGAALSAPSPLSRRVPAFPPAPLDMRILNRSESMTQTPRPMRITPSSRTPALKKPKAKDPDKRDMTFDEKQKLSTNLQSLPSDKLDAIVQIIKKRNSALHQHDDEIEVDIDSVDAETLWELDRFVTNYKKSLSKNKRKAELAQARANAVQNALRKSWDPVMVEVPRETQADERNIPPSLPVQEGNQAGNGNRPSSSSSSSSDSGSSSSDSDSDSSSASGSEEGSHWFRIDDVMIALLIHRGRIVKPIASNPADAAAAWDFCFPFVGTMAPLLEPLAIIPV</sequence>
<feature type="region of interest" description="Disordered" evidence="5">
    <location>
        <begin position="765"/>
        <end position="785"/>
    </location>
</feature>
<dbReference type="PROSITE" id="PS50014">
    <property type="entry name" value="BROMODOMAIN_2"/>
    <property type="match status" value="1"/>
</dbReference>
<dbReference type="EMBL" id="CM007373">
    <property type="protein sequence ID" value="OIV99181.1"/>
    <property type="molecule type" value="Genomic_DNA"/>
</dbReference>
<feature type="region of interest" description="Disordered" evidence="5">
    <location>
        <begin position="1257"/>
        <end position="1294"/>
    </location>
</feature>
<feature type="compositionally biased region" description="Basic and acidic residues" evidence="5">
    <location>
        <begin position="76"/>
        <end position="85"/>
    </location>
</feature>
<keyword evidence="3" id="KW-0804">Transcription</keyword>
<feature type="compositionally biased region" description="Basic and acidic residues" evidence="5">
    <location>
        <begin position="389"/>
        <end position="401"/>
    </location>
</feature>
<evidence type="ECO:0000256" key="3">
    <source>
        <dbReference type="ARBA" id="ARBA00023163"/>
    </source>
</evidence>
<dbReference type="Pfam" id="PF17035">
    <property type="entry name" value="BET"/>
    <property type="match status" value="1"/>
</dbReference>
<feature type="compositionally biased region" description="Basic and acidic residues" evidence="5">
    <location>
        <begin position="593"/>
        <end position="602"/>
    </location>
</feature>
<feature type="compositionally biased region" description="Polar residues" evidence="5">
    <location>
        <begin position="619"/>
        <end position="633"/>
    </location>
</feature>
<feature type="compositionally biased region" description="Polar residues" evidence="5">
    <location>
        <begin position="1258"/>
        <end position="1277"/>
    </location>
</feature>
<feature type="region of interest" description="Disordered" evidence="5">
    <location>
        <begin position="578"/>
        <end position="633"/>
    </location>
</feature>
<gene>
    <name evidence="8" type="ORF">TanjilG_19677</name>
</gene>
<dbReference type="InterPro" id="IPR001487">
    <property type="entry name" value="Bromodomain"/>
</dbReference>
<evidence type="ECO:0000256" key="1">
    <source>
        <dbReference type="ARBA" id="ARBA00023015"/>
    </source>
</evidence>
<feature type="region of interest" description="Disordered" evidence="5">
    <location>
        <begin position="914"/>
        <end position="956"/>
    </location>
</feature>
<feature type="region of interest" description="Disordered" evidence="5">
    <location>
        <begin position="128"/>
        <end position="170"/>
    </location>
</feature>
<feature type="region of interest" description="Disordered" evidence="5">
    <location>
        <begin position="645"/>
        <end position="713"/>
    </location>
</feature>
<evidence type="ECO:0008006" key="10">
    <source>
        <dbReference type="Google" id="ProtNLM"/>
    </source>
</evidence>
<dbReference type="CDD" id="cd05506">
    <property type="entry name" value="Bromo_plant1"/>
    <property type="match status" value="1"/>
</dbReference>
<dbReference type="InterPro" id="IPR037377">
    <property type="entry name" value="GTE_bromo"/>
</dbReference>
<evidence type="ECO:0000313" key="9">
    <source>
        <dbReference type="Proteomes" id="UP000188354"/>
    </source>
</evidence>
<feature type="region of interest" description="Disordered" evidence="5">
    <location>
        <begin position="1395"/>
        <end position="1450"/>
    </location>
</feature>
<dbReference type="InterPro" id="IPR038336">
    <property type="entry name" value="NET_sf"/>
</dbReference>
<feature type="domain" description="NET" evidence="7">
    <location>
        <begin position="1283"/>
        <end position="1364"/>
    </location>
</feature>